<dbReference type="SUPFAM" id="SSF51261">
    <property type="entry name" value="Duplicated hybrid motif"/>
    <property type="match status" value="1"/>
</dbReference>
<dbReference type="CDD" id="cd12797">
    <property type="entry name" value="M23_peptidase"/>
    <property type="match status" value="1"/>
</dbReference>
<feature type="coiled-coil region" evidence="6">
    <location>
        <begin position="52"/>
        <end position="86"/>
    </location>
</feature>
<comment type="cofactor">
    <cofactor evidence="2">
        <name>Zn(2+)</name>
        <dbReference type="ChEBI" id="CHEBI:29105"/>
    </cofactor>
</comment>
<dbReference type="EMBL" id="JAMBPX010000011">
    <property type="protein sequence ID" value="MDG0860328.1"/>
    <property type="molecule type" value="Genomic_DNA"/>
</dbReference>
<feature type="domain" description="M23ase beta-sheet core" evidence="9">
    <location>
        <begin position="1533"/>
        <end position="1635"/>
    </location>
</feature>
<feature type="transmembrane region" description="Helical" evidence="8">
    <location>
        <begin position="513"/>
        <end position="532"/>
    </location>
</feature>
<dbReference type="CDD" id="cd13402">
    <property type="entry name" value="LT_TF-like"/>
    <property type="match status" value="1"/>
</dbReference>
<comment type="similarity">
    <text evidence="3">Belongs to the peptidase M23B family.</text>
</comment>
<keyword evidence="6" id="KW-0175">Coiled coil</keyword>
<feature type="compositionally biased region" description="Low complexity" evidence="7">
    <location>
        <begin position="1379"/>
        <end position="1388"/>
    </location>
</feature>
<gene>
    <name evidence="11" type="ORF">M4L21_13425</name>
</gene>
<dbReference type="GO" id="GO:0008237">
    <property type="term" value="F:metallopeptidase activity"/>
    <property type="evidence" value="ECO:0007669"/>
    <property type="project" value="UniProtKB-KW"/>
</dbReference>
<dbReference type="InterPro" id="IPR016047">
    <property type="entry name" value="M23ase_b-sheet_dom"/>
</dbReference>
<reference evidence="11" key="1">
    <citation type="submission" date="2022-05" db="EMBL/GenBank/DDBJ databases">
        <title>Comparative genomics of Staphylococcus equorum isolates.</title>
        <authorList>
            <person name="Luelf R.H."/>
        </authorList>
    </citation>
    <scope>NUCLEOTIDE SEQUENCE</scope>
    <source>
        <strain evidence="11">TMW 2.2343</strain>
    </source>
</reference>
<evidence type="ECO:0000256" key="3">
    <source>
        <dbReference type="ARBA" id="ARBA00006646"/>
    </source>
</evidence>
<keyword evidence="5" id="KW-0378">Hydrolase</keyword>
<dbReference type="Pfam" id="PF01551">
    <property type="entry name" value="Peptidase_M23"/>
    <property type="match status" value="1"/>
</dbReference>
<evidence type="ECO:0000256" key="8">
    <source>
        <dbReference type="SAM" id="Phobius"/>
    </source>
</evidence>
<dbReference type="EC" id="3.4.24.75" evidence="4"/>
<dbReference type="Gene3D" id="1.20.120.20">
    <property type="entry name" value="Apolipoprotein"/>
    <property type="match status" value="1"/>
</dbReference>
<evidence type="ECO:0000256" key="7">
    <source>
        <dbReference type="SAM" id="MobiDB-lite"/>
    </source>
</evidence>
<sequence>MAGGRLRGLSIGIDIESAGIDRSLSQIKRSFKDLNSSLKTNMNNFRYGEKSIEDYRKVSKDLNVTIDEQQKNVDDLKKEWDRLTENQKQNTVEGSKIRQEYNRQADVLNMYKSQLSDVSSELSKMESAQSLASSKIGKISQKFTDAGSVIESTGDKMVSAGDKVSSVGKSLTLGITAPAVAAGAALGGMTAKLGFDRLVGLDSAQAKLKGLGYTAKEVESVSAQVEKAIAGGMTTMAEGTDIAAGALASGVKEGKELQHYIKLVGDAAVGANRPVNEMAMIFNRVQGSGKLMTEELNSIEQGMPGFASAMAKSLGVPQAEFRKMVTAGEVSTKDFLNVMDDFAGGMASSYSESWSGMLQNTKAYIGQIGQSLLSGVFEQAKGSLKEFETLLQSDSIQTWAKDVGVKMAKAVNTMGNAISKTIKWWNSLDDSTQKSLGSIAKWTAITLVAVGPLLSIFGKLTSVVGKMFKPFGKFLGVLGRLGPAVQKTGSLLGGLVNVVPKLGMAVGLLSNPIGWVVLGIGALVGVFAIAYTKSEGFRKTINNLVNIFKVFGGGIIGAVGNKLKDFNGWLKNIDDSINEGANKALKKWYNNLDDDSSIKKGIKSLKSFGDGFNNVIKVIGTSADKANDTTKVLGKGVSKETKKALGNYVEYSESSSRILEEVKLNHGKISKDKANKLMSIEDKLSTDLIDKLEERKEKELKNAQEVFKNSDALSEEKEQKIIDRITKRNDKEIQKQQELNMKIADIKQKAIEDDRKLTEKELEEIEKLEQKRESIITKHLTKGEEEQDRILSRMKHNREAMTVDEASKAIKDAEKKRKSRVKEINDEYNDEVYRIDQITSLTDSEKEALIKSAENERDKQLGIADDKKKGVVKAVKDSNKDIETEMDTSNGKVYTKAEKWWNSFSTGFSEGWTKYKGGVKERFDKSMKEISGVGQWFADVKQSADKFWNNFGKGFSESWEKYKDGVKQRFNNSIKSITDIGAWVVNVKKSADTFWNNFGVSFSNGFLKFKGSLSKKWQSIRTNTNNAWIGIKGVVINKAKEIYSGTIGQITKLGSKMYAKWQSIKNGALAKWILIKKTITDKAKQIYNSVTGKFRDMGKWISDKWQGIKNNTLTKWTNIKRTITDKAREIYNGVTKKFRDMGKWIGSKWQNIKNDTLNKWKSIKKTITDKAQEILNSVTKKFRDMGRAISNKWNEIKKTAKSKWQNIKKTIVDLALGAKDGVVDGFKAMYDKGVSWINKLKGFISDAKSGFKKVATDLGKSVANGAISGLNKMIDGINTLSDKIMSKKLIKNKIPKLSTGTGGNPGVETDSQGRLTRGTKAIVNDRGIGNARGSGGHKELIHRRNGKIEKPKGRNKLVNLKRGDAVYNGMQSKSLMPHLSTGTGLDLLKGGKKRKKDEMPTGDMYVPKNSGNGGGNAATDAWDWTKDKAIKAKDSFSKTIGDVMDYATNPGKLINKVMKHFGVDFSSIKGAMGGVMDFGYSGLKKGLKELVTGWFDDSGDGDSGYLDLSRGINFGFARTASEALSQGYPFARAHHGIDVNYPYGTKVLSTTAGTAVGKKGYNGGFGNMMTVSSGIMDVIYGHLSKLEFMGPKKVKPGDLLGLSGGDPARQGAGAGSSTGPHLHYEMRWNGRAEDPMDWLKKNNGGGKNKKASAWSGDIKKAAKRMGVSLKGNDLNNIISLINAESSGNAGAVQNGVDDINSRNGNPAQGLLQYIPSTFKNYAMKGHGNIKSGYDQLLAFFNNKSWRSQFNPNGGWSPSGARRFATGGLINDPGWYNLAEEGHGEWVIPRDPGRNSEAMKLLALAAQDVDKKNNNKRPGQLPNPGRPRSVGNDDGAIHDIVKNQNIMIQQLQSTVEYLAQIVTSNQTIANKPVMGEKQYSEAQGRRAQMMAYNQGGAFI</sequence>
<comment type="catalytic activity">
    <reaction evidence="1">
        <text>Hydrolysis of the -Gly-|-Gly- bond in the pentaglycine inter-peptide link joining staphylococcal cell wall peptidoglycans.</text>
        <dbReference type="EC" id="3.4.24.75"/>
    </reaction>
</comment>
<dbReference type="GO" id="GO:0006508">
    <property type="term" value="P:proteolysis"/>
    <property type="evidence" value="ECO:0007669"/>
    <property type="project" value="UniProtKB-KW"/>
</dbReference>
<dbReference type="RefSeq" id="WP_277595846.1">
    <property type="nucleotide sequence ID" value="NZ_JAMBPX010000011.1"/>
</dbReference>
<dbReference type="NCBIfam" id="TIGR02675">
    <property type="entry name" value="tape_meas_nterm"/>
    <property type="match status" value="1"/>
</dbReference>
<keyword evidence="5" id="KW-0482">Metalloprotease</keyword>
<dbReference type="PANTHER" id="PTHR37813:SF1">
    <property type="entry name" value="FELS-2 PROPHAGE PROTEIN"/>
    <property type="match status" value="1"/>
</dbReference>
<keyword evidence="5" id="KW-0645">Protease</keyword>
<dbReference type="SUPFAM" id="SSF53955">
    <property type="entry name" value="Lysozyme-like"/>
    <property type="match status" value="1"/>
</dbReference>
<dbReference type="Proteomes" id="UP001152302">
    <property type="component" value="Unassembled WGS sequence"/>
</dbReference>
<dbReference type="InterPro" id="IPR011055">
    <property type="entry name" value="Dup_hybrid_motif"/>
</dbReference>
<feature type="coiled-coil region" evidence="6">
    <location>
        <begin position="803"/>
        <end position="831"/>
    </location>
</feature>
<evidence type="ECO:0000256" key="6">
    <source>
        <dbReference type="SAM" id="Coils"/>
    </source>
</evidence>
<keyword evidence="8" id="KW-0472">Membrane</keyword>
<organism evidence="11 12">
    <name type="scientific">Staphylococcus equorum</name>
    <dbReference type="NCBI Taxonomy" id="246432"/>
    <lineage>
        <taxon>Bacteria</taxon>
        <taxon>Bacillati</taxon>
        <taxon>Bacillota</taxon>
        <taxon>Bacilli</taxon>
        <taxon>Bacillales</taxon>
        <taxon>Staphylococcaceae</taxon>
        <taxon>Staphylococcus</taxon>
    </lineage>
</organism>
<dbReference type="InterPro" id="IPR013491">
    <property type="entry name" value="Tape_meas_N"/>
</dbReference>
<evidence type="ECO:0000259" key="9">
    <source>
        <dbReference type="Pfam" id="PF01551"/>
    </source>
</evidence>
<dbReference type="Pfam" id="PF20155">
    <property type="entry name" value="TMP_3"/>
    <property type="match status" value="1"/>
</dbReference>
<evidence type="ECO:0000256" key="2">
    <source>
        <dbReference type="ARBA" id="ARBA00001947"/>
    </source>
</evidence>
<evidence type="ECO:0000256" key="1">
    <source>
        <dbReference type="ARBA" id="ARBA00001667"/>
    </source>
</evidence>
<comment type="caution">
    <text evidence="11">The sequence shown here is derived from an EMBL/GenBank/DDBJ whole genome shotgun (WGS) entry which is preliminary data.</text>
</comment>
<evidence type="ECO:0000256" key="4">
    <source>
        <dbReference type="ARBA" id="ARBA00012322"/>
    </source>
</evidence>
<name>A0A9X4LC01_9STAP</name>
<evidence type="ECO:0000259" key="10">
    <source>
        <dbReference type="Pfam" id="PF20155"/>
    </source>
</evidence>
<evidence type="ECO:0000313" key="11">
    <source>
        <dbReference type="EMBL" id="MDG0860328.1"/>
    </source>
</evidence>
<feature type="transmembrane region" description="Helical" evidence="8">
    <location>
        <begin position="544"/>
        <end position="563"/>
    </location>
</feature>
<dbReference type="PANTHER" id="PTHR37813">
    <property type="entry name" value="FELS-2 PROPHAGE PROTEIN"/>
    <property type="match status" value="1"/>
</dbReference>
<dbReference type="InterPro" id="IPR023346">
    <property type="entry name" value="Lysozyme-like_dom_sf"/>
</dbReference>
<feature type="transmembrane region" description="Helical" evidence="8">
    <location>
        <begin position="439"/>
        <end position="458"/>
    </location>
</feature>
<accession>A0A9X4LC01</accession>
<dbReference type="Gene3D" id="2.70.70.10">
    <property type="entry name" value="Glucose Permease (Domain IIA)"/>
    <property type="match status" value="1"/>
</dbReference>
<evidence type="ECO:0000256" key="5">
    <source>
        <dbReference type="ARBA" id="ARBA00023049"/>
    </source>
</evidence>
<feature type="region of interest" description="Disordered" evidence="7">
    <location>
        <begin position="1378"/>
        <end position="1414"/>
    </location>
</feature>
<evidence type="ECO:0000313" key="12">
    <source>
        <dbReference type="Proteomes" id="UP001152302"/>
    </source>
</evidence>
<keyword evidence="8" id="KW-0812">Transmembrane</keyword>
<keyword evidence="8" id="KW-1133">Transmembrane helix</keyword>
<feature type="coiled-coil region" evidence="6">
    <location>
        <begin position="689"/>
        <end position="778"/>
    </location>
</feature>
<proteinExistence type="inferred from homology"/>
<feature type="domain" description="Tape measure protein N-terminal" evidence="10">
    <location>
        <begin position="202"/>
        <end position="363"/>
    </location>
</feature>
<protein>
    <recommendedName>
        <fullName evidence="4">lysostaphin</fullName>
        <ecNumber evidence="4">3.4.24.75</ecNumber>
    </recommendedName>
</protein>
<feature type="region of interest" description="Disordered" evidence="7">
    <location>
        <begin position="1808"/>
        <end position="1833"/>
    </location>
</feature>